<gene>
    <name evidence="1" type="ORF">KGD84_33115</name>
</gene>
<sequence>MDPQNPNPLPVGVAAVAAPAGWEWIIATEGTELRGTFDGPQAHLADDLRVRFVEFSGGRDVVPAFVGFDANTTPEVAQREHQAHRDAGPEVVRNSVRIARQAQVRLHFEHPHRVPKHSDRPQTPPFAFDPGRIGQIACDASVSTGTGQGAWAVTSDAGWYQCGLIEADPGYLPSNTAELIALYRAVSFARCVPGEVQVFNDNQQAVKMVHLLEGGATQQEVYARWPALLQPPVAGLFDLFRHHRSPYVMNVVWWPRNITPAMEWADRLAVATSRGEMAPTAPTMNLRGARPPFRMDLPRLVLEFIDYAETAGWEVIGAGISPAGPGSPLSRTVKVRRGGVQIVGKWERRRKQWEPCVVQRYSGGRSESVGWDEAFAELAQGGLRA</sequence>
<proteinExistence type="predicted"/>
<keyword evidence="1" id="KW-0614">Plasmid</keyword>
<reference evidence="2" key="1">
    <citation type="submission" date="2021-05" db="EMBL/GenBank/DDBJ databases">
        <title>Direct Submission.</title>
        <authorList>
            <person name="Li K."/>
            <person name="Gao J."/>
        </authorList>
    </citation>
    <scope>NUCLEOTIDE SEQUENCE [LARGE SCALE GENOMIC DNA]</scope>
    <source>
        <strain evidence="2">Mg02</strain>
        <plasmid evidence="2">unnamed4</plasmid>
    </source>
</reference>
<keyword evidence="2" id="KW-1185">Reference proteome</keyword>
<dbReference type="Gene3D" id="3.30.420.10">
    <property type="entry name" value="Ribonuclease H-like superfamily/Ribonuclease H"/>
    <property type="match status" value="1"/>
</dbReference>
<dbReference type="InterPro" id="IPR012337">
    <property type="entry name" value="RNaseH-like_sf"/>
</dbReference>
<organism evidence="1 2">
    <name type="scientific">Nocardiopsis changdeensis</name>
    <dbReference type="NCBI Taxonomy" id="2831969"/>
    <lineage>
        <taxon>Bacteria</taxon>
        <taxon>Bacillati</taxon>
        <taxon>Actinomycetota</taxon>
        <taxon>Actinomycetes</taxon>
        <taxon>Streptosporangiales</taxon>
        <taxon>Nocardiopsidaceae</taxon>
        <taxon>Nocardiopsis</taxon>
    </lineage>
</organism>
<dbReference type="RefSeq" id="WP_220565967.1">
    <property type="nucleotide sequence ID" value="NZ_CP074136.1"/>
</dbReference>
<evidence type="ECO:0000313" key="1">
    <source>
        <dbReference type="EMBL" id="QUX26541.1"/>
    </source>
</evidence>
<evidence type="ECO:0008006" key="3">
    <source>
        <dbReference type="Google" id="ProtNLM"/>
    </source>
</evidence>
<dbReference type="EMBL" id="CP074136">
    <property type="protein sequence ID" value="QUX26541.1"/>
    <property type="molecule type" value="Genomic_DNA"/>
</dbReference>
<protein>
    <recommendedName>
        <fullName evidence="3">RNase H type-1 domain-containing protein</fullName>
    </recommendedName>
</protein>
<geneLocation type="plasmid" evidence="1 2">
    <name>unnamed4</name>
</geneLocation>
<name>A0A975KV12_9ACTN</name>
<accession>A0A975KV12</accession>
<dbReference type="SUPFAM" id="SSF53098">
    <property type="entry name" value="Ribonuclease H-like"/>
    <property type="match status" value="1"/>
</dbReference>
<dbReference type="InterPro" id="IPR036397">
    <property type="entry name" value="RNaseH_sf"/>
</dbReference>
<dbReference type="Proteomes" id="UP000676079">
    <property type="component" value="Plasmid unnamed4"/>
</dbReference>
<evidence type="ECO:0000313" key="2">
    <source>
        <dbReference type="Proteomes" id="UP000676079"/>
    </source>
</evidence>